<proteinExistence type="inferred from homology"/>
<dbReference type="InterPro" id="IPR001412">
    <property type="entry name" value="aa-tRNA-synth_I_CS"/>
</dbReference>
<dbReference type="InterPro" id="IPR000924">
    <property type="entry name" value="Glu/Gln-tRNA-synth"/>
</dbReference>
<comment type="subcellular location">
    <subcellularLocation>
        <location evidence="7">Cytoplasm</location>
    </subcellularLocation>
</comment>
<evidence type="ECO:0000256" key="4">
    <source>
        <dbReference type="ARBA" id="ARBA00022840"/>
    </source>
</evidence>
<feature type="domain" description="Aminoacyl-tRNA synthetase class I anticodon-binding" evidence="9">
    <location>
        <begin position="342"/>
        <end position="474"/>
    </location>
</feature>
<feature type="domain" description="Glutamyl/glutaminyl-tRNA synthetase class Ib catalytic" evidence="8">
    <location>
        <begin position="3"/>
        <end position="320"/>
    </location>
</feature>
<accession>A0A538UD85</accession>
<dbReference type="GO" id="GO:0006424">
    <property type="term" value="P:glutamyl-tRNA aminoacylation"/>
    <property type="evidence" value="ECO:0007669"/>
    <property type="project" value="UniProtKB-UniRule"/>
</dbReference>
<dbReference type="InterPro" id="IPR020751">
    <property type="entry name" value="aa-tRNA-synth_I_codon-bd_sub2"/>
</dbReference>
<evidence type="ECO:0000256" key="2">
    <source>
        <dbReference type="ARBA" id="ARBA00022598"/>
    </source>
</evidence>
<comment type="caution">
    <text evidence="7">Lacks conserved residue(s) required for the propagation of feature annotation.</text>
</comment>
<dbReference type="SUPFAM" id="SSF48163">
    <property type="entry name" value="An anticodon-binding domain of class I aminoacyl-tRNA synthetases"/>
    <property type="match status" value="1"/>
</dbReference>
<keyword evidence="4 7" id="KW-0067">ATP-binding</keyword>
<dbReference type="GO" id="GO:0000049">
    <property type="term" value="F:tRNA binding"/>
    <property type="evidence" value="ECO:0007669"/>
    <property type="project" value="InterPro"/>
</dbReference>
<evidence type="ECO:0000313" key="10">
    <source>
        <dbReference type="EMBL" id="TMQ73862.1"/>
    </source>
</evidence>
<feature type="short sequence motif" description="'HIGH' region" evidence="7">
    <location>
        <begin position="9"/>
        <end position="19"/>
    </location>
</feature>
<dbReference type="PROSITE" id="PS00178">
    <property type="entry name" value="AA_TRNA_LIGASE_I"/>
    <property type="match status" value="1"/>
</dbReference>
<dbReference type="EC" id="6.1.1.17" evidence="7"/>
<dbReference type="GO" id="GO:0005524">
    <property type="term" value="F:ATP binding"/>
    <property type="evidence" value="ECO:0007669"/>
    <property type="project" value="UniProtKB-UniRule"/>
</dbReference>
<dbReference type="Pfam" id="PF00749">
    <property type="entry name" value="tRNA-synt_1c"/>
    <property type="match status" value="1"/>
</dbReference>
<dbReference type="InterPro" id="IPR014729">
    <property type="entry name" value="Rossmann-like_a/b/a_fold"/>
</dbReference>
<keyword evidence="5 7" id="KW-0648">Protein biosynthesis</keyword>
<dbReference type="GO" id="GO:0005829">
    <property type="term" value="C:cytosol"/>
    <property type="evidence" value="ECO:0007669"/>
    <property type="project" value="TreeGrafter"/>
</dbReference>
<feature type="short sequence motif" description="'KMSKS' region" evidence="7">
    <location>
        <begin position="249"/>
        <end position="253"/>
    </location>
</feature>
<dbReference type="PRINTS" id="PR00987">
    <property type="entry name" value="TRNASYNTHGLU"/>
</dbReference>
<reference evidence="10 11" key="1">
    <citation type="journal article" date="2019" name="Nat. Microbiol.">
        <title>Mediterranean grassland soil C-N compound turnover is dependent on rainfall and depth, and is mediated by genomically divergent microorganisms.</title>
        <authorList>
            <person name="Diamond S."/>
            <person name="Andeer P.F."/>
            <person name="Li Z."/>
            <person name="Crits-Christoph A."/>
            <person name="Burstein D."/>
            <person name="Anantharaman K."/>
            <person name="Lane K.R."/>
            <person name="Thomas B.C."/>
            <person name="Pan C."/>
            <person name="Northen T.R."/>
            <person name="Banfield J.F."/>
        </authorList>
    </citation>
    <scope>NUCLEOTIDE SEQUENCE [LARGE SCALE GENOMIC DNA]</scope>
    <source>
        <strain evidence="10">WS_11</strain>
    </source>
</reference>
<dbReference type="CDD" id="cd00808">
    <property type="entry name" value="GluRS_core"/>
    <property type="match status" value="1"/>
</dbReference>
<dbReference type="InterPro" id="IPR020058">
    <property type="entry name" value="Glu/Gln-tRNA-synth_Ib_cat-dom"/>
</dbReference>
<dbReference type="InterPro" id="IPR004527">
    <property type="entry name" value="Glu-tRNA-ligase_bac/mito"/>
</dbReference>
<dbReference type="NCBIfam" id="TIGR00464">
    <property type="entry name" value="gltX_bact"/>
    <property type="match status" value="1"/>
</dbReference>
<dbReference type="PANTHER" id="PTHR43311">
    <property type="entry name" value="GLUTAMATE--TRNA LIGASE"/>
    <property type="match status" value="1"/>
</dbReference>
<dbReference type="InterPro" id="IPR049940">
    <property type="entry name" value="GluQ/Sye"/>
</dbReference>
<sequence>MPVRVRFAPSPTGWLHVGGARTAYFNWLFARQHEGALVLRIEDTDVARSSAESEDGVLDDLRWLGLGWDEGPDLGGPCGPYRQSERLSLYRDRAAHLVGQGAAYPCFCTDAELEERRRAALAAGRPPHYDGRCRGLSAAECHARRAEGRPESVRFIVPAQGQRLDDLVRGEVAFPAGMVGDFVLLRSNGLPTYNFACVVDDAGMRISHVIRAEEHLSNTARQLMLYQALGEPAPHFAHVPLILNADRTKMSKRTGEAAVAVGDWRRAGFVPEALLSYLALLGFHPGDDREILTREDLLACFSLDRVGKSGSVFDPDKLRWVNAHYLHHAGRERLATWGAPFLPDPARSLAPAALGALLEGVRGNLTTLADLPGELAPFLSETLAWEPDAEAALAAGRAVEVCAALAAALADLAPWSGEQVKSALQSVGRALGVKGRDLFQPVRAAWTGRTHGPELPLVAELLGRDRCLARLRAVALRNGGAR</sequence>
<keyword evidence="7" id="KW-0963">Cytoplasm</keyword>
<comment type="similarity">
    <text evidence="1 7">Belongs to the class-I aminoacyl-tRNA synthetase family. Glutamate--tRNA ligase type 1 subfamily.</text>
</comment>
<evidence type="ECO:0000313" key="11">
    <source>
        <dbReference type="Proteomes" id="UP000319771"/>
    </source>
</evidence>
<dbReference type="GO" id="GO:0008270">
    <property type="term" value="F:zinc ion binding"/>
    <property type="evidence" value="ECO:0007669"/>
    <property type="project" value="InterPro"/>
</dbReference>
<dbReference type="InterPro" id="IPR045462">
    <property type="entry name" value="aa-tRNA-synth_I_cd-bd"/>
</dbReference>
<dbReference type="Pfam" id="PF19269">
    <property type="entry name" value="Anticodon_2"/>
    <property type="match status" value="1"/>
</dbReference>
<protein>
    <recommendedName>
        <fullName evidence="7">Glutamate--tRNA ligase</fullName>
        <ecNumber evidence="7">6.1.1.17</ecNumber>
    </recommendedName>
    <alternativeName>
        <fullName evidence="7">Glutamyl-tRNA synthetase</fullName>
        <shortName evidence="7">GluRS</shortName>
    </alternativeName>
</protein>
<evidence type="ECO:0000256" key="3">
    <source>
        <dbReference type="ARBA" id="ARBA00022741"/>
    </source>
</evidence>
<keyword evidence="2 7" id="KW-0436">Ligase</keyword>
<keyword evidence="3 7" id="KW-0547">Nucleotide-binding</keyword>
<evidence type="ECO:0000259" key="9">
    <source>
        <dbReference type="Pfam" id="PF19269"/>
    </source>
</evidence>
<dbReference type="Gene3D" id="3.40.50.620">
    <property type="entry name" value="HUPs"/>
    <property type="match status" value="1"/>
</dbReference>
<evidence type="ECO:0000256" key="1">
    <source>
        <dbReference type="ARBA" id="ARBA00007894"/>
    </source>
</evidence>
<dbReference type="FunFam" id="3.40.50.620:FF:000045">
    <property type="entry name" value="Glutamate--tRNA ligase, mitochondrial"/>
    <property type="match status" value="1"/>
</dbReference>
<gene>
    <name evidence="7" type="primary">gltX</name>
    <name evidence="10" type="ORF">E6K81_02495</name>
</gene>
<comment type="subunit">
    <text evidence="7">Monomer.</text>
</comment>
<name>A0A538UD85_UNCEI</name>
<comment type="caution">
    <text evidence="10">The sequence shown here is derived from an EMBL/GenBank/DDBJ whole genome shotgun (WGS) entry which is preliminary data.</text>
</comment>
<evidence type="ECO:0000256" key="5">
    <source>
        <dbReference type="ARBA" id="ARBA00022917"/>
    </source>
</evidence>
<dbReference type="Proteomes" id="UP000319771">
    <property type="component" value="Unassembled WGS sequence"/>
</dbReference>
<evidence type="ECO:0000256" key="7">
    <source>
        <dbReference type="HAMAP-Rule" id="MF_00022"/>
    </source>
</evidence>
<dbReference type="PANTHER" id="PTHR43311:SF2">
    <property type="entry name" value="GLUTAMATE--TRNA LIGASE, MITOCHONDRIAL-RELATED"/>
    <property type="match status" value="1"/>
</dbReference>
<comment type="catalytic activity">
    <reaction evidence="7">
        <text>tRNA(Glu) + L-glutamate + ATP = L-glutamyl-tRNA(Glu) + AMP + diphosphate</text>
        <dbReference type="Rhea" id="RHEA:23540"/>
        <dbReference type="Rhea" id="RHEA-COMP:9663"/>
        <dbReference type="Rhea" id="RHEA-COMP:9680"/>
        <dbReference type="ChEBI" id="CHEBI:29985"/>
        <dbReference type="ChEBI" id="CHEBI:30616"/>
        <dbReference type="ChEBI" id="CHEBI:33019"/>
        <dbReference type="ChEBI" id="CHEBI:78442"/>
        <dbReference type="ChEBI" id="CHEBI:78520"/>
        <dbReference type="ChEBI" id="CHEBI:456215"/>
        <dbReference type="EC" id="6.1.1.17"/>
    </reaction>
</comment>
<evidence type="ECO:0000259" key="8">
    <source>
        <dbReference type="Pfam" id="PF00749"/>
    </source>
</evidence>
<dbReference type="EMBL" id="VBPB01000036">
    <property type="protein sequence ID" value="TMQ73862.1"/>
    <property type="molecule type" value="Genomic_DNA"/>
</dbReference>
<dbReference type="HAMAP" id="MF_00022">
    <property type="entry name" value="Glu_tRNA_synth_type1"/>
    <property type="match status" value="1"/>
</dbReference>
<dbReference type="SUPFAM" id="SSF52374">
    <property type="entry name" value="Nucleotidylyl transferase"/>
    <property type="match status" value="1"/>
</dbReference>
<dbReference type="GO" id="GO:0004818">
    <property type="term" value="F:glutamate-tRNA ligase activity"/>
    <property type="evidence" value="ECO:0007669"/>
    <property type="project" value="UniProtKB-UniRule"/>
</dbReference>
<dbReference type="Gene3D" id="1.10.10.350">
    <property type="match status" value="1"/>
</dbReference>
<dbReference type="AlphaFoldDB" id="A0A538UD85"/>
<evidence type="ECO:0000256" key="6">
    <source>
        <dbReference type="ARBA" id="ARBA00023146"/>
    </source>
</evidence>
<comment type="function">
    <text evidence="7">Catalyzes the attachment of glutamate to tRNA(Glu) in a two-step reaction: glutamate is first activated by ATP to form Glu-AMP and then transferred to the acceptor end of tRNA(Glu).</text>
</comment>
<dbReference type="InterPro" id="IPR033910">
    <property type="entry name" value="GluRS_core"/>
</dbReference>
<keyword evidence="6 7" id="KW-0030">Aminoacyl-tRNA synthetase</keyword>
<feature type="binding site" evidence="7">
    <location>
        <position position="252"/>
    </location>
    <ligand>
        <name>ATP</name>
        <dbReference type="ChEBI" id="CHEBI:30616"/>
    </ligand>
</feature>
<organism evidence="10 11">
    <name type="scientific">Eiseniibacteriota bacterium</name>
    <dbReference type="NCBI Taxonomy" id="2212470"/>
    <lineage>
        <taxon>Bacteria</taxon>
        <taxon>Candidatus Eiseniibacteriota</taxon>
    </lineage>
</organism>
<dbReference type="InterPro" id="IPR008925">
    <property type="entry name" value="aa_tRNA-synth_I_cd-bd_sf"/>
</dbReference>